<evidence type="ECO:0000313" key="2">
    <source>
        <dbReference type="EMBL" id="OLO54694.1"/>
    </source>
</evidence>
<name>A0A1Q8W0X4_9ACTO</name>
<dbReference type="InterPro" id="IPR006119">
    <property type="entry name" value="Resolv_N"/>
</dbReference>
<dbReference type="GO" id="GO:0000150">
    <property type="term" value="F:DNA strand exchange activity"/>
    <property type="evidence" value="ECO:0007669"/>
    <property type="project" value="InterPro"/>
</dbReference>
<evidence type="ECO:0000259" key="1">
    <source>
        <dbReference type="PROSITE" id="PS51736"/>
    </source>
</evidence>
<gene>
    <name evidence="2" type="ORF">BKH27_03630</name>
</gene>
<dbReference type="PROSITE" id="PS51736">
    <property type="entry name" value="RECOMBINASES_3"/>
    <property type="match status" value="1"/>
</dbReference>
<organism evidence="2 3">
    <name type="scientific">Actinomyces oris</name>
    <dbReference type="NCBI Taxonomy" id="544580"/>
    <lineage>
        <taxon>Bacteria</taxon>
        <taxon>Bacillati</taxon>
        <taxon>Actinomycetota</taxon>
        <taxon>Actinomycetes</taxon>
        <taxon>Actinomycetales</taxon>
        <taxon>Actinomycetaceae</taxon>
        <taxon>Actinomyces</taxon>
    </lineage>
</organism>
<proteinExistence type="predicted"/>
<feature type="domain" description="Resolvase/invertase-type recombinase catalytic" evidence="1">
    <location>
        <begin position="2"/>
        <end position="69"/>
    </location>
</feature>
<sequence>MTTIGYVRVSTADHSLDMQLDAFNAADCTHVFTDTASGAPDSRSGPTLDADAAGLAVLAVVPPVRTMRP</sequence>
<dbReference type="AlphaFoldDB" id="A0A1Q8W0X4"/>
<dbReference type="EMBL" id="MSKM01000010">
    <property type="protein sequence ID" value="OLO54694.1"/>
    <property type="molecule type" value="Genomic_DNA"/>
</dbReference>
<dbReference type="InterPro" id="IPR036162">
    <property type="entry name" value="Resolvase-like_N_sf"/>
</dbReference>
<reference evidence="2 3" key="1">
    <citation type="submission" date="2016-12" db="EMBL/GenBank/DDBJ databases">
        <title>Genomic comparison of strains in the 'Actinomyces naeslundii' group.</title>
        <authorList>
            <person name="Mughal S.R."/>
            <person name="Do T."/>
            <person name="Gilbert S.C."/>
            <person name="Witherden E.A."/>
            <person name="Didelot X."/>
            <person name="Beighton D."/>
        </authorList>
    </citation>
    <scope>NUCLEOTIDE SEQUENCE [LARGE SCALE GENOMIC DNA]</scope>
    <source>
        <strain evidence="2 3">MMRCO6-1</strain>
    </source>
</reference>
<dbReference type="SUPFAM" id="SSF53041">
    <property type="entry name" value="Resolvase-like"/>
    <property type="match status" value="1"/>
</dbReference>
<evidence type="ECO:0000313" key="3">
    <source>
        <dbReference type="Proteomes" id="UP000185772"/>
    </source>
</evidence>
<dbReference type="Proteomes" id="UP000185772">
    <property type="component" value="Unassembled WGS sequence"/>
</dbReference>
<protein>
    <recommendedName>
        <fullName evidence="1">Resolvase/invertase-type recombinase catalytic domain-containing protein</fullName>
    </recommendedName>
</protein>
<dbReference type="GO" id="GO:0003677">
    <property type="term" value="F:DNA binding"/>
    <property type="evidence" value="ECO:0007669"/>
    <property type="project" value="InterPro"/>
</dbReference>
<comment type="caution">
    <text evidence="2">The sequence shown here is derived from an EMBL/GenBank/DDBJ whole genome shotgun (WGS) entry which is preliminary data.</text>
</comment>
<accession>A0A1Q8W0X4</accession>
<dbReference type="RefSeq" id="WP_070659155.1">
    <property type="nucleotide sequence ID" value="NZ_MSKM01000010.1"/>
</dbReference>
<dbReference type="Gene3D" id="3.40.50.1390">
    <property type="entry name" value="Resolvase, N-terminal catalytic domain"/>
    <property type="match status" value="1"/>
</dbReference>
<dbReference type="Pfam" id="PF00239">
    <property type="entry name" value="Resolvase"/>
    <property type="match status" value="1"/>
</dbReference>